<accession>A0A1Y1VME6</accession>
<dbReference type="EMBL" id="MCFH01000002">
    <property type="protein sequence ID" value="ORX60093.1"/>
    <property type="molecule type" value="Genomic_DNA"/>
</dbReference>
<reference evidence="2 3" key="1">
    <citation type="submission" date="2016-08" db="EMBL/GenBank/DDBJ databases">
        <title>Genomes of anaerobic fungi encode conserved fungal cellulosomes for biomass hydrolysis.</title>
        <authorList>
            <consortium name="DOE Joint Genome Institute"/>
            <person name="Haitjema C.H."/>
            <person name="Gilmore S.P."/>
            <person name="Henske J.K."/>
            <person name="Solomon K.V."/>
            <person name="De Groot R."/>
            <person name="Kuo A."/>
            <person name="Mondo S.J."/>
            <person name="Salamov A.A."/>
            <person name="Labutti K."/>
            <person name="Zhao Z."/>
            <person name="Chiniquy J."/>
            <person name="Barry K."/>
            <person name="Brewer H.M."/>
            <person name="Purvine S.O."/>
            <person name="Wright A.T."/>
            <person name="Boxma B."/>
            <person name="Van Alen T."/>
            <person name="Hackstein J.H."/>
            <person name="Baker S.E."/>
            <person name="Grigoriev I.V."/>
            <person name="O'Malley M.A."/>
        </authorList>
    </citation>
    <scope>NUCLEOTIDE SEQUENCE [LARGE SCALE GENOMIC DNA]</scope>
    <source>
        <strain evidence="3">finn</strain>
    </source>
</reference>
<evidence type="ECO:0000313" key="3">
    <source>
        <dbReference type="Proteomes" id="UP000193719"/>
    </source>
</evidence>
<evidence type="ECO:0000256" key="1">
    <source>
        <dbReference type="SAM" id="Coils"/>
    </source>
</evidence>
<keyword evidence="3" id="KW-1185">Reference proteome</keyword>
<evidence type="ECO:0000313" key="2">
    <source>
        <dbReference type="EMBL" id="ORX60093.1"/>
    </source>
</evidence>
<organism evidence="2 3">
    <name type="scientific">Piromyces finnis</name>
    <dbReference type="NCBI Taxonomy" id="1754191"/>
    <lineage>
        <taxon>Eukaryota</taxon>
        <taxon>Fungi</taxon>
        <taxon>Fungi incertae sedis</taxon>
        <taxon>Chytridiomycota</taxon>
        <taxon>Chytridiomycota incertae sedis</taxon>
        <taxon>Neocallimastigomycetes</taxon>
        <taxon>Neocallimastigales</taxon>
        <taxon>Neocallimastigaceae</taxon>
        <taxon>Piromyces</taxon>
    </lineage>
</organism>
<dbReference type="OrthoDB" id="2155784at2759"/>
<proteinExistence type="predicted"/>
<gene>
    <name evidence="2" type="ORF">BCR36DRAFT_50978</name>
</gene>
<sequence length="604" mass="72696">MNSRLNKNKYKINYNTNDRFNIRQEKFSNNLYDIDDECSNEDDSYYNFEVLKQLNRDFLYNDTNISNPSYSKKSTVNDISSTTKKQNLPNMNNKIFYNNYEEKRAKELKQLISKMNNIINEEYSYNKILDEEEEIEEEEEEEEEEDYDSKYYNENIINYRGMKNIDNINKNRLMEKEKILKQFNKDLLNLSSMLEKKKKQLNNKEKIIKQRESKIKAVLTEFNRMIKEDKEWKKDIENLRRDYQTSINILSKENKQLIESLQESSSIEEELKLELKEKEKEIKELKMKNEIILEEKNKIQNVTSELKIEITQLKEKIKDMQDSNTILHQNFEKLSKKEKEKKNNKNVEITVKPETNSIEVQTENSNLLEKIINQQYMDIKRLFTLYHYILTLYNKNNMEENEYRKLWNDIRAKFFKNKELKDIKICNYIPYILNYSLKKENIINLFENKHDHFIKLLLEFIMDYMNENSIKIEQKLKIVHIILKYGTIIPNTNATHSLIQNNSPVPLPSPYECLKNYPTILAIPSQILKKFYPLTSLVNFDLNYDKESHIYLYFYLISLYSYQEIVETKENFISTLSEQADTISYLLIFIFNGLINELTTSELQ</sequence>
<name>A0A1Y1VME6_9FUNG</name>
<dbReference type="AlphaFoldDB" id="A0A1Y1VME6"/>
<comment type="caution">
    <text evidence="2">The sequence shown here is derived from an EMBL/GenBank/DDBJ whole genome shotgun (WGS) entry which is preliminary data.</text>
</comment>
<dbReference type="Proteomes" id="UP000193719">
    <property type="component" value="Unassembled WGS sequence"/>
</dbReference>
<dbReference type="STRING" id="1754191.A0A1Y1VME6"/>
<reference evidence="2 3" key="2">
    <citation type="submission" date="2016-08" db="EMBL/GenBank/DDBJ databases">
        <title>Pervasive Adenine N6-methylation of Active Genes in Fungi.</title>
        <authorList>
            <consortium name="DOE Joint Genome Institute"/>
            <person name="Mondo S.J."/>
            <person name="Dannebaum R.O."/>
            <person name="Kuo R.C."/>
            <person name="Labutti K."/>
            <person name="Haridas S."/>
            <person name="Kuo A."/>
            <person name="Salamov A."/>
            <person name="Ahrendt S.R."/>
            <person name="Lipzen A."/>
            <person name="Sullivan W."/>
            <person name="Andreopoulos W.B."/>
            <person name="Clum A."/>
            <person name="Lindquist E."/>
            <person name="Daum C."/>
            <person name="Ramamoorthy G.K."/>
            <person name="Gryganskyi A."/>
            <person name="Culley D."/>
            <person name="Magnuson J.K."/>
            <person name="James T.Y."/>
            <person name="O'Malley M.A."/>
            <person name="Stajich J.E."/>
            <person name="Spatafora J.W."/>
            <person name="Visel A."/>
            <person name="Grigoriev I.V."/>
        </authorList>
    </citation>
    <scope>NUCLEOTIDE SEQUENCE [LARGE SCALE GENOMIC DNA]</scope>
    <source>
        <strain evidence="3">finn</strain>
    </source>
</reference>
<protein>
    <submittedName>
        <fullName evidence="2">Uncharacterized protein</fullName>
    </submittedName>
</protein>
<keyword evidence="1" id="KW-0175">Coiled coil</keyword>
<feature type="coiled-coil region" evidence="1">
    <location>
        <begin position="180"/>
        <end position="330"/>
    </location>
</feature>